<organism evidence="9 13">
    <name type="scientific">Rotaria socialis</name>
    <dbReference type="NCBI Taxonomy" id="392032"/>
    <lineage>
        <taxon>Eukaryota</taxon>
        <taxon>Metazoa</taxon>
        <taxon>Spiralia</taxon>
        <taxon>Gnathifera</taxon>
        <taxon>Rotifera</taxon>
        <taxon>Eurotatoria</taxon>
        <taxon>Bdelloidea</taxon>
        <taxon>Philodinida</taxon>
        <taxon>Philodinidae</taxon>
        <taxon>Rotaria</taxon>
    </lineage>
</organism>
<dbReference type="Pfam" id="PF02931">
    <property type="entry name" value="Neur_chan_LBD"/>
    <property type="match status" value="1"/>
</dbReference>
<evidence type="ECO:0000313" key="14">
    <source>
        <dbReference type="Proteomes" id="UP000663873"/>
    </source>
</evidence>
<keyword evidence="14" id="KW-1185">Reference proteome</keyword>
<dbReference type="GO" id="GO:0005230">
    <property type="term" value="F:extracellular ligand-gated monoatomic ion channel activity"/>
    <property type="evidence" value="ECO:0007669"/>
    <property type="project" value="InterPro"/>
</dbReference>
<accession>A0A818T7R4</accession>
<gene>
    <name evidence="9" type="ORF">KIK155_LOCUS25137</name>
    <name evidence="8" type="ORF">TIS948_LOCUS26471</name>
    <name evidence="12" type="ORF">TOA249_LOCUS7586</name>
    <name evidence="10" type="ORF">TSG867_LOCUS4204</name>
    <name evidence="11" type="ORF">UJA718_LOCUS19014</name>
</gene>
<feature type="transmembrane region" description="Helical" evidence="6">
    <location>
        <begin position="335"/>
        <end position="358"/>
    </location>
</feature>
<sequence length="470" mass="53927">MTERPTSARSVQKGGRQLLQMATNRRVNAKENDAPAGSNQSNTTEHDSKNSTFNWSTGIANTKATSVDVNGVVEEKYNDSNSTPLKNLVFKQLDKSPIEVHVRCVFMRVGDIDTLNERYYAEILFEASWEEPRLKGTPKEPFNAGINWTPQLELLNGIGELNDNIAYSVFYDRQGLATVTEHHKLKGTLWERMELQYFPFDLQDLSLSVTTSRSGKEMFFVKNLRKPSGANCRVFTDEQEWYLFEHVDIETKEEIEEYLDDGHNHSVVICSCHAARKYGYYIWNAYFLIFLITSASFTTFPIPLTNISGRVQISCTLLLTSITFRWLCDKALPTISYLTAVDVYAIGSIFSLCLLNIYNGVIGYVYYYISTNTTNSATTVNVHSIIIIDRWALVVYTILFFVYQFGTLAWMYLVPWKERRNMFRMDKINRIAFAPKYDSRRATFMDILRSTTVKRKVAPTVPTITEVDQS</sequence>
<dbReference type="SUPFAM" id="SSF63712">
    <property type="entry name" value="Nicotinic receptor ligand binding domain-like"/>
    <property type="match status" value="1"/>
</dbReference>
<name>A0A818T7R4_9BILA</name>
<evidence type="ECO:0000313" key="9">
    <source>
        <dbReference type="EMBL" id="CAF3678009.1"/>
    </source>
</evidence>
<dbReference type="Gene3D" id="2.70.170.10">
    <property type="entry name" value="Neurotransmitter-gated ion-channel ligand-binding domain"/>
    <property type="match status" value="1"/>
</dbReference>
<evidence type="ECO:0000313" key="12">
    <source>
        <dbReference type="EMBL" id="CAF4556065.1"/>
    </source>
</evidence>
<keyword evidence="4 6" id="KW-0472">Membrane</keyword>
<dbReference type="InterPro" id="IPR038050">
    <property type="entry name" value="Neuro_actylchol_rec"/>
</dbReference>
<dbReference type="Proteomes" id="UP000663825">
    <property type="component" value="Unassembled WGS sequence"/>
</dbReference>
<dbReference type="Proteomes" id="UP000663873">
    <property type="component" value="Unassembled WGS sequence"/>
</dbReference>
<dbReference type="InterPro" id="IPR036719">
    <property type="entry name" value="Neuro-gated_channel_TM_sf"/>
</dbReference>
<dbReference type="Proteomes" id="UP000663838">
    <property type="component" value="Unassembled WGS sequence"/>
</dbReference>
<evidence type="ECO:0000259" key="7">
    <source>
        <dbReference type="Pfam" id="PF02931"/>
    </source>
</evidence>
<dbReference type="PANTHER" id="PTHR18945">
    <property type="entry name" value="NEUROTRANSMITTER GATED ION CHANNEL"/>
    <property type="match status" value="1"/>
</dbReference>
<feature type="region of interest" description="Disordered" evidence="5">
    <location>
        <begin position="1"/>
        <end position="55"/>
    </location>
</feature>
<comment type="subcellular location">
    <subcellularLocation>
        <location evidence="1">Membrane</location>
        <topology evidence="1">Multi-pass membrane protein</topology>
    </subcellularLocation>
</comment>
<dbReference type="GO" id="GO:0004888">
    <property type="term" value="F:transmembrane signaling receptor activity"/>
    <property type="evidence" value="ECO:0007669"/>
    <property type="project" value="InterPro"/>
</dbReference>
<dbReference type="Proteomes" id="UP000663865">
    <property type="component" value="Unassembled WGS sequence"/>
</dbReference>
<feature type="compositionally biased region" description="Polar residues" evidence="5">
    <location>
        <begin position="1"/>
        <end position="10"/>
    </location>
</feature>
<dbReference type="InterPro" id="IPR006201">
    <property type="entry name" value="Neur_channel"/>
</dbReference>
<dbReference type="InterPro" id="IPR006202">
    <property type="entry name" value="Neur_chan_lig-bd"/>
</dbReference>
<dbReference type="EMBL" id="CAJNXB010004664">
    <property type="protein sequence ID" value="CAF3386876.1"/>
    <property type="molecule type" value="Genomic_DNA"/>
</dbReference>
<feature type="domain" description="Neurotransmitter-gated ion-channel ligand-binding" evidence="7">
    <location>
        <begin position="94"/>
        <end position="258"/>
    </location>
</feature>
<evidence type="ECO:0000256" key="3">
    <source>
        <dbReference type="ARBA" id="ARBA00022989"/>
    </source>
</evidence>
<evidence type="ECO:0000313" key="8">
    <source>
        <dbReference type="EMBL" id="CAF3386876.1"/>
    </source>
</evidence>
<dbReference type="AlphaFoldDB" id="A0A818T7R4"/>
<dbReference type="GO" id="GO:0016020">
    <property type="term" value="C:membrane"/>
    <property type="evidence" value="ECO:0007669"/>
    <property type="project" value="UniProtKB-SubCell"/>
</dbReference>
<reference evidence="9" key="1">
    <citation type="submission" date="2021-02" db="EMBL/GenBank/DDBJ databases">
        <authorList>
            <person name="Nowell W R."/>
        </authorList>
    </citation>
    <scope>NUCLEOTIDE SEQUENCE</scope>
</reference>
<evidence type="ECO:0000256" key="4">
    <source>
        <dbReference type="ARBA" id="ARBA00023136"/>
    </source>
</evidence>
<dbReference type="EMBL" id="CAJOBS010000342">
    <property type="protein sequence ID" value="CAF4556065.1"/>
    <property type="molecule type" value="Genomic_DNA"/>
</dbReference>
<evidence type="ECO:0000313" key="11">
    <source>
        <dbReference type="EMBL" id="CAF4399597.1"/>
    </source>
</evidence>
<dbReference type="EMBL" id="CAJOBQ010000134">
    <property type="protein sequence ID" value="CAF4268919.1"/>
    <property type="molecule type" value="Genomic_DNA"/>
</dbReference>
<dbReference type="SUPFAM" id="SSF90112">
    <property type="entry name" value="Neurotransmitter-gated ion-channel transmembrane pore"/>
    <property type="match status" value="1"/>
</dbReference>
<comment type="caution">
    <text evidence="9">The sequence shown here is derived from an EMBL/GenBank/DDBJ whole genome shotgun (WGS) entry which is preliminary data.</text>
</comment>
<dbReference type="Proteomes" id="UP000663862">
    <property type="component" value="Unassembled WGS sequence"/>
</dbReference>
<evidence type="ECO:0000313" key="13">
    <source>
        <dbReference type="Proteomes" id="UP000663865"/>
    </source>
</evidence>
<keyword evidence="2 6" id="KW-0812">Transmembrane</keyword>
<dbReference type="OrthoDB" id="189655at2759"/>
<protein>
    <recommendedName>
        <fullName evidence="7">Neurotransmitter-gated ion-channel ligand-binding domain-containing protein</fullName>
    </recommendedName>
</protein>
<feature type="transmembrane region" description="Helical" evidence="6">
    <location>
        <begin position="285"/>
        <end position="304"/>
    </location>
</feature>
<dbReference type="Gene3D" id="1.20.58.390">
    <property type="entry name" value="Neurotransmitter-gated ion-channel transmembrane domain"/>
    <property type="match status" value="1"/>
</dbReference>
<proteinExistence type="predicted"/>
<evidence type="ECO:0000256" key="2">
    <source>
        <dbReference type="ARBA" id="ARBA00022692"/>
    </source>
</evidence>
<evidence type="ECO:0000313" key="10">
    <source>
        <dbReference type="EMBL" id="CAF4268919.1"/>
    </source>
</evidence>
<dbReference type="EMBL" id="CAJOBP010003317">
    <property type="protein sequence ID" value="CAF4399597.1"/>
    <property type="molecule type" value="Genomic_DNA"/>
</dbReference>
<evidence type="ECO:0000256" key="6">
    <source>
        <dbReference type="SAM" id="Phobius"/>
    </source>
</evidence>
<keyword evidence="3 6" id="KW-1133">Transmembrane helix</keyword>
<dbReference type="InterPro" id="IPR036734">
    <property type="entry name" value="Neur_chan_lig-bd_sf"/>
</dbReference>
<dbReference type="EMBL" id="CAJNYV010004539">
    <property type="protein sequence ID" value="CAF3678009.1"/>
    <property type="molecule type" value="Genomic_DNA"/>
</dbReference>
<evidence type="ECO:0000256" key="5">
    <source>
        <dbReference type="SAM" id="MobiDB-lite"/>
    </source>
</evidence>
<feature type="transmembrane region" description="Helical" evidence="6">
    <location>
        <begin position="391"/>
        <end position="414"/>
    </location>
</feature>
<evidence type="ECO:0000256" key="1">
    <source>
        <dbReference type="ARBA" id="ARBA00004141"/>
    </source>
</evidence>